<comment type="caution">
    <text evidence="1">The sequence shown here is derived from an EMBL/GenBank/DDBJ whole genome shotgun (WGS) entry which is preliminary data.</text>
</comment>
<accession>A0A0G1QEH1</accession>
<protein>
    <submittedName>
        <fullName evidence="1">NUDIX hydrolase</fullName>
    </submittedName>
</protein>
<evidence type="ECO:0000313" key="1">
    <source>
        <dbReference type="EMBL" id="KKU16128.1"/>
    </source>
</evidence>
<dbReference type="InterPro" id="IPR015797">
    <property type="entry name" value="NUDIX_hydrolase-like_dom_sf"/>
</dbReference>
<evidence type="ECO:0000313" key="2">
    <source>
        <dbReference type="Proteomes" id="UP000034922"/>
    </source>
</evidence>
<dbReference type="SUPFAM" id="SSF55811">
    <property type="entry name" value="Nudix"/>
    <property type="match status" value="1"/>
</dbReference>
<dbReference type="Gene3D" id="3.90.79.10">
    <property type="entry name" value="Nucleoside Triphosphate Pyrophosphohydrolase"/>
    <property type="match status" value="1"/>
</dbReference>
<dbReference type="GO" id="GO:0016787">
    <property type="term" value="F:hydrolase activity"/>
    <property type="evidence" value="ECO:0007669"/>
    <property type="project" value="UniProtKB-KW"/>
</dbReference>
<reference evidence="1 2" key="1">
    <citation type="journal article" date="2015" name="Nature">
        <title>rRNA introns, odd ribosomes, and small enigmatic genomes across a large radiation of phyla.</title>
        <authorList>
            <person name="Brown C.T."/>
            <person name="Hug L.A."/>
            <person name="Thomas B.C."/>
            <person name="Sharon I."/>
            <person name="Castelle C.J."/>
            <person name="Singh A."/>
            <person name="Wilkins M.J."/>
            <person name="Williams K.H."/>
            <person name="Banfield J.F."/>
        </authorList>
    </citation>
    <scope>NUCLEOTIDE SEQUENCE [LARGE SCALE GENOMIC DNA]</scope>
</reference>
<gene>
    <name evidence="1" type="ORF">UX25_C0043G0012</name>
</gene>
<dbReference type="Proteomes" id="UP000034922">
    <property type="component" value="Unassembled WGS sequence"/>
</dbReference>
<name>A0A0G1QEH1_9BACT</name>
<keyword evidence="1" id="KW-0378">Hydrolase</keyword>
<feature type="non-terminal residue" evidence="1">
    <location>
        <position position="77"/>
    </location>
</feature>
<dbReference type="STRING" id="1618589.UX25_C0043G0012"/>
<organism evidence="1 2">
    <name type="scientific">Candidatus Woesebacteria bacterium GW2011_GWC2_45_9</name>
    <dbReference type="NCBI Taxonomy" id="1618589"/>
    <lineage>
        <taxon>Bacteria</taxon>
        <taxon>Candidatus Woeseibacteriota</taxon>
    </lineage>
</organism>
<proteinExistence type="predicted"/>
<dbReference type="AlphaFoldDB" id="A0A0G1QEH1"/>
<dbReference type="EMBL" id="LCLM01000043">
    <property type="protein sequence ID" value="KKU16128.1"/>
    <property type="molecule type" value="Genomic_DNA"/>
</dbReference>
<sequence length="77" mass="8845">MKNKASVPIKTVKIKRIYKNPWLSLEEHRVITPDNKRGVYGVLDYGDGVSVLATDGNNVYLIKEYKYAIKKFSFLLP</sequence>